<evidence type="ECO:0000313" key="2">
    <source>
        <dbReference type="Proteomes" id="UP001231649"/>
    </source>
</evidence>
<gene>
    <name evidence="1" type="ORF">PYW08_011961</name>
</gene>
<sequence length="289" mass="32576">MLIGTLPIILILSKIIAMEVINPIVVEPAKELSDQKVILRSEEMSRIKNFLQSIDRYKDNNDHTSMKDPSGYCRSFENCFECVKSLWFPCGWCHNYGCTESPEALCPYAETKADKSNLTGEVKGCPHIEHDGPVAVQSGELTTIKVQLYVPDPALYNKEIICQIKVGQRTTHLKGLLVNDFVHCFPVVLNSYAKLYGETDRGTLTLLWGGAQPFSNKVPLIVYDCEVLAPNCELCRRIPANYGCGWCDSIAKCVNKEKCQSKSNWTRNRMTCENYGRALTYGLKEQPVY</sequence>
<name>A0ACC2QLF3_9NEOP</name>
<protein>
    <submittedName>
        <fullName evidence="1">Uncharacterized protein</fullName>
    </submittedName>
</protein>
<accession>A0ACC2QLF3</accession>
<evidence type="ECO:0000313" key="1">
    <source>
        <dbReference type="EMBL" id="KAJ8719786.1"/>
    </source>
</evidence>
<organism evidence="1 2">
    <name type="scientific">Mythimna loreyi</name>
    <dbReference type="NCBI Taxonomy" id="667449"/>
    <lineage>
        <taxon>Eukaryota</taxon>
        <taxon>Metazoa</taxon>
        <taxon>Ecdysozoa</taxon>
        <taxon>Arthropoda</taxon>
        <taxon>Hexapoda</taxon>
        <taxon>Insecta</taxon>
        <taxon>Pterygota</taxon>
        <taxon>Neoptera</taxon>
        <taxon>Endopterygota</taxon>
        <taxon>Lepidoptera</taxon>
        <taxon>Glossata</taxon>
        <taxon>Ditrysia</taxon>
        <taxon>Noctuoidea</taxon>
        <taxon>Noctuidae</taxon>
        <taxon>Noctuinae</taxon>
        <taxon>Hadenini</taxon>
        <taxon>Mythimna</taxon>
    </lineage>
</organism>
<dbReference type="Proteomes" id="UP001231649">
    <property type="component" value="Chromosome 3"/>
</dbReference>
<proteinExistence type="predicted"/>
<reference evidence="1" key="1">
    <citation type="submission" date="2023-03" db="EMBL/GenBank/DDBJ databases">
        <title>Chromosome-level genomes of two armyworms, Mythimna separata and Mythimna loreyi, provide insights into the biosynthesis and reception of sex pheromones.</title>
        <authorList>
            <person name="Zhao H."/>
        </authorList>
    </citation>
    <scope>NUCLEOTIDE SEQUENCE</scope>
    <source>
        <strain evidence="1">BeijingLab</strain>
    </source>
</reference>
<dbReference type="EMBL" id="CM056779">
    <property type="protein sequence ID" value="KAJ8719786.1"/>
    <property type="molecule type" value="Genomic_DNA"/>
</dbReference>
<keyword evidence="2" id="KW-1185">Reference proteome</keyword>
<comment type="caution">
    <text evidence="1">The sequence shown here is derived from an EMBL/GenBank/DDBJ whole genome shotgun (WGS) entry which is preliminary data.</text>
</comment>